<feature type="transmembrane region" description="Helical" evidence="1">
    <location>
        <begin position="295"/>
        <end position="321"/>
    </location>
</feature>
<dbReference type="RefSeq" id="WP_255044112.1">
    <property type="nucleotide sequence ID" value="NZ_JANEYT010000053.1"/>
</dbReference>
<accession>A0ABT1N8L6</accession>
<keyword evidence="3" id="KW-1185">Reference proteome</keyword>
<feature type="transmembrane region" description="Helical" evidence="1">
    <location>
        <begin position="155"/>
        <end position="185"/>
    </location>
</feature>
<keyword evidence="1" id="KW-1133">Transmembrane helix</keyword>
<name>A0ABT1N8L6_9GAMM</name>
<sequence length="333" mass="38454">MLSVFIVMMLIYKNDRLKVDAISFLLLGIVLFLSVFTFDWSDYRYTVNFILSIVTFFIVQQMINKLDFEQVIKVIKVTIVFFIIISSIDTIYRYLFPGELRVDPDYAREVGIAFYQYKYSSIMFGDSNMVGILAVMMFGLTLYLRDVLKLNISYIYSFILAMITILSLSRASIIAMLALVFFIYFRKNSYMKIIVPLAFIVIIPSLGFMMTGGSLASKFSLWDNALTYLLERDSLILYLFGIGFGNSPVEIGRAAHNLFLIYLFEGGLITFLIMCLFYIYLLAKNFNVYYSLLPMLINSMAVAIYAGAPPIMYIIGFIFFLESKRKAFKDYYL</sequence>
<feature type="transmembrane region" description="Helical" evidence="1">
    <location>
        <begin position="259"/>
        <end position="283"/>
    </location>
</feature>
<organism evidence="2 3">
    <name type="scientific">Photobacterium pectinilyticum</name>
    <dbReference type="NCBI Taxonomy" id="2906793"/>
    <lineage>
        <taxon>Bacteria</taxon>
        <taxon>Pseudomonadati</taxon>
        <taxon>Pseudomonadota</taxon>
        <taxon>Gammaproteobacteria</taxon>
        <taxon>Vibrionales</taxon>
        <taxon>Vibrionaceae</taxon>
        <taxon>Photobacterium</taxon>
    </lineage>
</organism>
<dbReference type="Proteomes" id="UP001524460">
    <property type="component" value="Unassembled WGS sequence"/>
</dbReference>
<comment type="caution">
    <text evidence="2">The sequence shown here is derived from an EMBL/GenBank/DDBJ whole genome shotgun (WGS) entry which is preliminary data.</text>
</comment>
<gene>
    <name evidence="2" type="ORF">NHN17_18430</name>
</gene>
<feature type="transmembrane region" description="Helical" evidence="1">
    <location>
        <begin position="20"/>
        <end position="38"/>
    </location>
</feature>
<dbReference type="PANTHER" id="PTHR37422">
    <property type="entry name" value="TEICHURONIC ACID BIOSYNTHESIS PROTEIN TUAE"/>
    <property type="match status" value="1"/>
</dbReference>
<dbReference type="InterPro" id="IPR051533">
    <property type="entry name" value="WaaL-like"/>
</dbReference>
<feature type="transmembrane region" description="Helical" evidence="1">
    <location>
        <begin position="235"/>
        <end position="252"/>
    </location>
</feature>
<dbReference type="PANTHER" id="PTHR37422:SF13">
    <property type="entry name" value="LIPOPOLYSACCHARIDE BIOSYNTHESIS PROTEIN PA4999-RELATED"/>
    <property type="match status" value="1"/>
</dbReference>
<keyword evidence="1" id="KW-0812">Transmembrane</keyword>
<dbReference type="EMBL" id="JANEYT010000053">
    <property type="protein sequence ID" value="MCQ1060026.1"/>
    <property type="molecule type" value="Genomic_DNA"/>
</dbReference>
<evidence type="ECO:0008006" key="4">
    <source>
        <dbReference type="Google" id="ProtNLM"/>
    </source>
</evidence>
<evidence type="ECO:0000313" key="2">
    <source>
        <dbReference type="EMBL" id="MCQ1060026.1"/>
    </source>
</evidence>
<keyword evidence="1" id="KW-0472">Membrane</keyword>
<protein>
    <recommendedName>
        <fullName evidence="4">Polymerase</fullName>
    </recommendedName>
</protein>
<feature type="transmembrane region" description="Helical" evidence="1">
    <location>
        <begin position="75"/>
        <end position="96"/>
    </location>
</feature>
<feature type="transmembrane region" description="Helical" evidence="1">
    <location>
        <begin position="45"/>
        <end position="63"/>
    </location>
</feature>
<evidence type="ECO:0000256" key="1">
    <source>
        <dbReference type="SAM" id="Phobius"/>
    </source>
</evidence>
<reference evidence="2 3" key="1">
    <citation type="submission" date="2022-07" db="EMBL/GenBank/DDBJ databases">
        <title>Photobacterium pectinilyticum sp. nov., a marine bacterium isolated from surface seawater of Qingdao offshore.</title>
        <authorList>
            <person name="Wang X."/>
        </authorList>
    </citation>
    <scope>NUCLEOTIDE SEQUENCE [LARGE SCALE GENOMIC DNA]</scope>
    <source>
        <strain evidence="2 3">ZSDE20</strain>
    </source>
</reference>
<proteinExistence type="predicted"/>
<feature type="transmembrane region" description="Helical" evidence="1">
    <location>
        <begin position="117"/>
        <end position="143"/>
    </location>
</feature>
<feature type="transmembrane region" description="Helical" evidence="1">
    <location>
        <begin position="197"/>
        <end position="215"/>
    </location>
</feature>
<evidence type="ECO:0000313" key="3">
    <source>
        <dbReference type="Proteomes" id="UP001524460"/>
    </source>
</evidence>